<dbReference type="GO" id="GO:0071111">
    <property type="term" value="F:cyclic-guanylate-specific phosphodiesterase activity"/>
    <property type="evidence" value="ECO:0007669"/>
    <property type="project" value="UniProtKB-EC"/>
</dbReference>
<proteinExistence type="predicted"/>
<reference evidence="4" key="1">
    <citation type="submission" date="2019-08" db="EMBL/GenBank/DDBJ databases">
        <authorList>
            <person name="Kucharzyk K."/>
            <person name="Murdoch R.W."/>
            <person name="Higgins S."/>
            <person name="Loffler F."/>
        </authorList>
    </citation>
    <scope>NUCLEOTIDE SEQUENCE</scope>
</reference>
<dbReference type="InterPro" id="IPR043128">
    <property type="entry name" value="Rev_trsase/Diguanyl_cyclase"/>
</dbReference>
<dbReference type="AlphaFoldDB" id="A0A644UIR3"/>
<dbReference type="EC" id="3.1.4.52" evidence="4"/>
<accession>A0A644UIR3</accession>
<dbReference type="CDD" id="cd01948">
    <property type="entry name" value="EAL"/>
    <property type="match status" value="1"/>
</dbReference>
<evidence type="ECO:0000313" key="4">
    <source>
        <dbReference type="EMBL" id="MPL78814.1"/>
    </source>
</evidence>
<dbReference type="InterPro" id="IPR050706">
    <property type="entry name" value="Cyclic-di-GMP_PDE-like"/>
</dbReference>
<gene>
    <name evidence="4" type="primary">cdpA_2</name>
    <name evidence="4" type="ORF">SDC9_24684</name>
</gene>
<keyword evidence="4" id="KW-0378">Hydrolase</keyword>
<dbReference type="SMART" id="SM00052">
    <property type="entry name" value="EAL"/>
    <property type="match status" value="1"/>
</dbReference>
<dbReference type="Pfam" id="PF00990">
    <property type="entry name" value="GGDEF"/>
    <property type="match status" value="1"/>
</dbReference>
<dbReference type="InterPro" id="IPR035919">
    <property type="entry name" value="EAL_sf"/>
</dbReference>
<dbReference type="Gene3D" id="3.20.20.450">
    <property type="entry name" value="EAL domain"/>
    <property type="match status" value="1"/>
</dbReference>
<dbReference type="SUPFAM" id="SSF55073">
    <property type="entry name" value="Nucleotide cyclase"/>
    <property type="match status" value="1"/>
</dbReference>
<dbReference type="PROSITE" id="PS50887">
    <property type="entry name" value="GGDEF"/>
    <property type="match status" value="1"/>
</dbReference>
<feature type="transmembrane region" description="Helical" evidence="1">
    <location>
        <begin position="12"/>
        <end position="29"/>
    </location>
</feature>
<evidence type="ECO:0000259" key="3">
    <source>
        <dbReference type="PROSITE" id="PS50887"/>
    </source>
</evidence>
<dbReference type="Gene3D" id="3.30.70.270">
    <property type="match status" value="1"/>
</dbReference>
<dbReference type="InterPro" id="IPR001633">
    <property type="entry name" value="EAL_dom"/>
</dbReference>
<dbReference type="PANTHER" id="PTHR33121">
    <property type="entry name" value="CYCLIC DI-GMP PHOSPHODIESTERASE PDEF"/>
    <property type="match status" value="1"/>
</dbReference>
<dbReference type="EMBL" id="VSSQ01000120">
    <property type="protein sequence ID" value="MPL78814.1"/>
    <property type="molecule type" value="Genomic_DNA"/>
</dbReference>
<dbReference type="PROSITE" id="PS50883">
    <property type="entry name" value="EAL"/>
    <property type="match status" value="1"/>
</dbReference>
<keyword evidence="1" id="KW-0812">Transmembrane</keyword>
<name>A0A644UIR3_9ZZZZ</name>
<dbReference type="SMART" id="SM00267">
    <property type="entry name" value="GGDEF"/>
    <property type="match status" value="1"/>
</dbReference>
<dbReference type="SUPFAM" id="SSF141868">
    <property type="entry name" value="EAL domain-like"/>
    <property type="match status" value="1"/>
</dbReference>
<organism evidence="4">
    <name type="scientific">bioreactor metagenome</name>
    <dbReference type="NCBI Taxonomy" id="1076179"/>
    <lineage>
        <taxon>unclassified sequences</taxon>
        <taxon>metagenomes</taxon>
        <taxon>ecological metagenomes</taxon>
    </lineage>
</organism>
<feature type="domain" description="EAL" evidence="2">
    <location>
        <begin position="213"/>
        <end position="456"/>
    </location>
</feature>
<evidence type="ECO:0000259" key="2">
    <source>
        <dbReference type="PROSITE" id="PS50883"/>
    </source>
</evidence>
<feature type="domain" description="GGDEF" evidence="3">
    <location>
        <begin position="72"/>
        <end position="209"/>
    </location>
</feature>
<dbReference type="InterPro" id="IPR029787">
    <property type="entry name" value="Nucleotide_cyclase"/>
</dbReference>
<keyword evidence="1" id="KW-0472">Membrane</keyword>
<sequence length="456" mass="53364">MVKKLENYKILIFLLILLGISILIIYLLVKAKKRCEEEVVQKVKEIEEKLSVDKLTGLKNRVALDNDIKNAEFVSIALLDLDSFGDINELYGFVSAELVLVEVAKILKEFEKNYNVSAYRLSGDIFCLLDKDNMPFFQFELFIEDLILTFKNKLVHIDKLGIDVLISMTLGISIVQEEPVRTAAIALKKAKKTNQRFLVYNNEIDTKEVVKKSIYWREKIQKAILENNVIPFYQPIFDRNKEIVKYETLMRIRDIDENDKVIYFTPNLFLSVSFKTKQYLQLSNIIISKTFDNLLKTKKQISLNISFKDILNNEFIEFLDNKMDRLEKKDKQRIIFEILESDYISDYEHLEEFISKYKKHGVKIAIDDFGTGYSNFIRIMRIRPDYLKIDSSLIKYIDIDKNSYEIVKSIIAFSKALNIKTIAEYVHTKEILDLLLEMGVDEFQGFYLGEPSLNIE</sequence>
<comment type="caution">
    <text evidence="4">The sequence shown here is derived from an EMBL/GenBank/DDBJ whole genome shotgun (WGS) entry which is preliminary data.</text>
</comment>
<dbReference type="PANTHER" id="PTHR33121:SF70">
    <property type="entry name" value="SIGNALING PROTEIN YKOW"/>
    <property type="match status" value="1"/>
</dbReference>
<keyword evidence="1" id="KW-1133">Transmembrane helix</keyword>
<dbReference type="Pfam" id="PF00563">
    <property type="entry name" value="EAL"/>
    <property type="match status" value="1"/>
</dbReference>
<evidence type="ECO:0000256" key="1">
    <source>
        <dbReference type="SAM" id="Phobius"/>
    </source>
</evidence>
<dbReference type="InterPro" id="IPR000160">
    <property type="entry name" value="GGDEF_dom"/>
</dbReference>
<protein>
    <submittedName>
        <fullName evidence="4">Cyclic di-GMP phosphodiesterase CdpA</fullName>
        <ecNumber evidence="4">3.1.4.52</ecNumber>
    </submittedName>
</protein>